<dbReference type="InterPro" id="IPR036179">
    <property type="entry name" value="Ig-like_dom_sf"/>
</dbReference>
<evidence type="ECO:0000313" key="3">
    <source>
        <dbReference type="Proteomes" id="UP001166674"/>
    </source>
</evidence>
<comment type="caution">
    <text evidence="2">The sequence shown here is derived from an EMBL/GenBank/DDBJ whole genome shotgun (WGS) entry which is preliminary data.</text>
</comment>
<accession>A0AA41T6K8</accession>
<dbReference type="AlphaFoldDB" id="A0AA41T6K8"/>
<dbReference type="Proteomes" id="UP001166674">
    <property type="component" value="Unassembled WGS sequence"/>
</dbReference>
<feature type="signal peptide" evidence="1">
    <location>
        <begin position="1"/>
        <end position="20"/>
    </location>
</feature>
<name>A0AA41T6K8_SCICA</name>
<evidence type="ECO:0000313" key="2">
    <source>
        <dbReference type="EMBL" id="MBZ3890008.1"/>
    </source>
</evidence>
<sequence length="67" mass="7288">MGHQVPLLLVLLLWVSGSTGDIVVPQSPASLLVSPRERASISCRTSRSVNEVFGIIQSIIWYPQRAG</sequence>
<protein>
    <submittedName>
        <fullName evidence="2">Ig kappa chain V-IV region</fullName>
    </submittedName>
</protein>
<feature type="chain" id="PRO_5041290175" evidence="1">
    <location>
        <begin position="21"/>
        <end position="67"/>
    </location>
</feature>
<evidence type="ECO:0000256" key="1">
    <source>
        <dbReference type="SAM" id="SignalP"/>
    </source>
</evidence>
<dbReference type="SUPFAM" id="SSF48726">
    <property type="entry name" value="Immunoglobulin"/>
    <property type="match status" value="1"/>
</dbReference>
<dbReference type="InterPro" id="IPR013783">
    <property type="entry name" value="Ig-like_fold"/>
</dbReference>
<keyword evidence="3" id="KW-1185">Reference proteome</keyword>
<dbReference type="Gene3D" id="2.60.40.10">
    <property type="entry name" value="Immunoglobulins"/>
    <property type="match status" value="1"/>
</dbReference>
<keyword evidence="1" id="KW-0732">Signal</keyword>
<proteinExistence type="predicted"/>
<organism evidence="2 3">
    <name type="scientific">Sciurus carolinensis</name>
    <name type="common">Eastern gray squirrel</name>
    <dbReference type="NCBI Taxonomy" id="30640"/>
    <lineage>
        <taxon>Eukaryota</taxon>
        <taxon>Metazoa</taxon>
        <taxon>Chordata</taxon>
        <taxon>Craniata</taxon>
        <taxon>Vertebrata</taxon>
        <taxon>Euteleostomi</taxon>
        <taxon>Mammalia</taxon>
        <taxon>Eutheria</taxon>
        <taxon>Euarchontoglires</taxon>
        <taxon>Glires</taxon>
        <taxon>Rodentia</taxon>
        <taxon>Sciuromorpha</taxon>
        <taxon>Sciuridae</taxon>
        <taxon>Sciurinae</taxon>
        <taxon>Sciurini</taxon>
        <taxon>Sciurus</taxon>
    </lineage>
</organism>
<reference evidence="2" key="1">
    <citation type="submission" date="2020-03" db="EMBL/GenBank/DDBJ databases">
        <title>Studies in the Genomics of Life Span.</title>
        <authorList>
            <person name="Glass D."/>
        </authorList>
    </citation>
    <scope>NUCLEOTIDE SEQUENCE</scope>
    <source>
        <strain evidence="2">SUZIE</strain>
        <tissue evidence="2">Muscle</tissue>
    </source>
</reference>
<dbReference type="EMBL" id="JAATJV010435999">
    <property type="protein sequence ID" value="MBZ3890008.1"/>
    <property type="molecule type" value="Genomic_DNA"/>
</dbReference>
<gene>
    <name evidence="2" type="ORF">SUZIE_205810</name>
</gene>